<proteinExistence type="predicted"/>
<reference evidence="2" key="1">
    <citation type="submission" date="2016-01" db="EMBL/GenBank/DDBJ databases">
        <authorList>
            <person name="Regsiter A."/>
            <person name="william w."/>
        </authorList>
    </citation>
    <scope>NUCLEOTIDE SEQUENCE</scope>
    <source>
        <strain evidence="2">NCPPB 1641</strain>
    </source>
</reference>
<keyword evidence="1" id="KW-1133">Transmembrane helix</keyword>
<evidence type="ECO:0000313" key="3">
    <source>
        <dbReference type="Proteomes" id="UP000192140"/>
    </source>
</evidence>
<keyword evidence="1" id="KW-0472">Membrane</keyword>
<feature type="transmembrane region" description="Helical" evidence="1">
    <location>
        <begin position="37"/>
        <end position="63"/>
    </location>
</feature>
<name>A0A1S7UBF7_9HYPH</name>
<organism evidence="2 3">
    <name type="scientific">Agrobacterium deltaense NCPPB 1641</name>
    <dbReference type="NCBI Taxonomy" id="1183425"/>
    <lineage>
        <taxon>Bacteria</taxon>
        <taxon>Pseudomonadati</taxon>
        <taxon>Pseudomonadota</taxon>
        <taxon>Alphaproteobacteria</taxon>
        <taxon>Hyphomicrobiales</taxon>
        <taxon>Rhizobiaceae</taxon>
        <taxon>Rhizobium/Agrobacterium group</taxon>
        <taxon>Agrobacterium</taxon>
    </lineage>
</organism>
<evidence type="ECO:0000256" key="1">
    <source>
        <dbReference type="SAM" id="Phobius"/>
    </source>
</evidence>
<comment type="caution">
    <text evidence="2">The sequence shown here is derived from an EMBL/GenBank/DDBJ whole genome shotgun (WGS) entry which is preliminary data.</text>
</comment>
<keyword evidence="3" id="KW-1185">Reference proteome</keyword>
<accession>A0A1S7UBF7</accession>
<dbReference type="EMBL" id="FCNP01000050">
    <property type="protein sequence ID" value="CVI64142.1"/>
    <property type="molecule type" value="Genomic_DNA"/>
</dbReference>
<keyword evidence="1" id="KW-0812">Transmembrane</keyword>
<gene>
    <name evidence="2" type="ORF">AGR7A_pAt30160</name>
</gene>
<evidence type="ECO:0000313" key="2">
    <source>
        <dbReference type="EMBL" id="CVI64142.1"/>
    </source>
</evidence>
<sequence length="68" mass="7189">MIAKNQWLGLLTVLNAMALVGTWGFTQWANRLATNSVLAGAWMATCATAAIIGSLGFAVLLTLSHKVK</sequence>
<dbReference type="AlphaFoldDB" id="A0A1S7UBF7"/>
<dbReference type="Proteomes" id="UP000192140">
    <property type="component" value="Unassembled WGS sequence"/>
</dbReference>
<protein>
    <submittedName>
        <fullName evidence="2">Uncharacterized protein</fullName>
    </submittedName>
</protein>
<feature type="transmembrane region" description="Helical" evidence="1">
    <location>
        <begin position="7"/>
        <end position="25"/>
    </location>
</feature>